<dbReference type="eggNOG" id="ENOG50342VR">
    <property type="taxonomic scope" value="Bacteria"/>
</dbReference>
<gene>
    <name evidence="1" type="ORF">KAOT1_02437</name>
</gene>
<accession>A9DTU8</accession>
<dbReference type="AlphaFoldDB" id="A9DTU8"/>
<keyword evidence="2" id="KW-1185">Reference proteome</keyword>
<dbReference type="STRING" id="391587.KAOT1_02437"/>
<name>A9DTU8_9FLAO</name>
<evidence type="ECO:0000313" key="2">
    <source>
        <dbReference type="Proteomes" id="UP000002945"/>
    </source>
</evidence>
<protein>
    <submittedName>
        <fullName evidence="1">Uncharacterized protein</fullName>
    </submittedName>
</protein>
<organism evidence="1 2">
    <name type="scientific">Kordia algicida OT-1</name>
    <dbReference type="NCBI Taxonomy" id="391587"/>
    <lineage>
        <taxon>Bacteria</taxon>
        <taxon>Pseudomonadati</taxon>
        <taxon>Bacteroidota</taxon>
        <taxon>Flavobacteriia</taxon>
        <taxon>Flavobacteriales</taxon>
        <taxon>Flavobacteriaceae</taxon>
        <taxon>Kordia</taxon>
    </lineage>
</organism>
<evidence type="ECO:0000313" key="1">
    <source>
        <dbReference type="EMBL" id="EDP96230.1"/>
    </source>
</evidence>
<reference evidence="1 2" key="1">
    <citation type="journal article" date="2011" name="J. Bacteriol.">
        <title>Genome sequence of the algicidal bacterium Kordia algicida OT-1.</title>
        <authorList>
            <person name="Lee H.S."/>
            <person name="Kang S.G."/>
            <person name="Kwon K.K."/>
            <person name="Lee J.H."/>
            <person name="Kim S.J."/>
        </authorList>
    </citation>
    <scope>NUCLEOTIDE SEQUENCE [LARGE SCALE GENOMIC DNA]</scope>
    <source>
        <strain evidence="1 2">OT-1</strain>
    </source>
</reference>
<comment type="caution">
    <text evidence="1">The sequence shown here is derived from an EMBL/GenBank/DDBJ whole genome shotgun (WGS) entry which is preliminary data.</text>
</comment>
<proteinExistence type="predicted"/>
<dbReference type="OrthoDB" id="1201484at2"/>
<dbReference type="HOGENOM" id="CLU_1426295_0_0_10"/>
<dbReference type="Proteomes" id="UP000002945">
    <property type="component" value="Unassembled WGS sequence"/>
</dbReference>
<dbReference type="InterPro" id="IPR035965">
    <property type="entry name" value="PAS-like_dom_sf"/>
</dbReference>
<sequence>MENTNTEEQLRSKKKWLAFLVSATKKYRLLTYIPIAVLSVSAYSLRLKNEGLVERVGRLETMNNALISNMILYNRNFETFPMPVFQKLKRGNRFIAQYFNPAYVAMMGHNFDYDRYRYIGKTDYEYYPKHIADLYYNYDVSVAFTGTPMNIKVAITDSLGNPLKVKVMKWRHIRDRDTLVYGMILLDQPM</sequence>
<dbReference type="RefSeq" id="WP_007093060.1">
    <property type="nucleotide sequence ID" value="NZ_CP142125.1"/>
</dbReference>
<dbReference type="SUPFAM" id="SSF55785">
    <property type="entry name" value="PYP-like sensor domain (PAS domain)"/>
    <property type="match status" value="1"/>
</dbReference>
<dbReference type="EMBL" id="ABIB01000004">
    <property type="protein sequence ID" value="EDP96230.1"/>
    <property type="molecule type" value="Genomic_DNA"/>
</dbReference>